<reference evidence="2" key="1">
    <citation type="journal article" date="2023" name="Mol. Phylogenet. Evol.">
        <title>Genome-scale phylogeny and comparative genomics of the fungal order Sordariales.</title>
        <authorList>
            <person name="Hensen N."/>
            <person name="Bonometti L."/>
            <person name="Westerberg I."/>
            <person name="Brannstrom I.O."/>
            <person name="Guillou S."/>
            <person name="Cros-Aarteil S."/>
            <person name="Calhoun S."/>
            <person name="Haridas S."/>
            <person name="Kuo A."/>
            <person name="Mondo S."/>
            <person name="Pangilinan J."/>
            <person name="Riley R."/>
            <person name="LaButti K."/>
            <person name="Andreopoulos B."/>
            <person name="Lipzen A."/>
            <person name="Chen C."/>
            <person name="Yan M."/>
            <person name="Daum C."/>
            <person name="Ng V."/>
            <person name="Clum A."/>
            <person name="Steindorff A."/>
            <person name="Ohm R.A."/>
            <person name="Martin F."/>
            <person name="Silar P."/>
            <person name="Natvig D.O."/>
            <person name="Lalanne C."/>
            <person name="Gautier V."/>
            <person name="Ament-Velasquez S.L."/>
            <person name="Kruys A."/>
            <person name="Hutchinson M.I."/>
            <person name="Powell A.J."/>
            <person name="Barry K."/>
            <person name="Miller A.N."/>
            <person name="Grigoriev I.V."/>
            <person name="Debuchy R."/>
            <person name="Gladieux P."/>
            <person name="Hiltunen Thoren M."/>
            <person name="Johannesson H."/>
        </authorList>
    </citation>
    <scope>NUCLEOTIDE SEQUENCE</scope>
    <source>
        <strain evidence="2">CBS 532.94</strain>
    </source>
</reference>
<name>A0AAN7CC36_9PEZI</name>
<proteinExistence type="predicted"/>
<gene>
    <name evidence="2" type="ORF">C8A03DRAFT_33365</name>
</gene>
<protein>
    <submittedName>
        <fullName evidence="2">Uncharacterized protein</fullName>
    </submittedName>
</protein>
<sequence length="1360" mass="144299">MPGMKAKPLTKPAPSVYVATTETDIPLSGIFAELEGTAFDRIVLRDVKLMSATQPNDITPVGLALQATVSLGDVGKVSDDFNSAASGIFAAKQADVKVAAFFGTDGSWASALKPRQFTLKGTFENIDVNVFDIFHVTELGAYIRTFRRIRVGVNKDEWPLVLGFFGTLRFSLPGSPSASLFSFEIDVGEGVLSLAGNSQGSWSSAFGIPNLSIDNMSIYGEIRTSTRSLDMLQVAAALTLNDTTFDLRGLYTPSPSQLRLSASASNFTLESLLNMFAELFGEQLSVPDGIDITFEDVILTLDSSRGFTLSAATSLRGHTAASALITFSTSGVSIEGSISDTTFGEVAITNAEIRLELVRGSSGLLPSAMIIGDAKFRAFEAYAGVNIFSSPLSGEIEWTVFGELKSEAKQMRISDIDSHLDAAFLRDISFSEIGILAASSNQSAFDPGFPYPVKKGVQICATIEEFPLLSVLLQSRQIGLLLGASFSSSEVDIGIRMPPTSRINFGRGVISDPPGVVVTTNPRPGLHMDFGLTVPAGHGQDLHFAAELFMDEIGASASALMEGFWVNPFGISEGVKVGPQNMLKIDIIFVEFLETGLPSGLAFAGSLTIGRVSAALALSLNVDPRQNFLFAKVDRLALSDVLSFGREALRMPIPENIPDFLQFEGVSLSIAPAGGQVGTMSTHPGFSFSATMLFFGEHILAKVTADQSIFVHGEVEAMTIGPLKLSGLESQNLVLDAQFGASAQHILVDAALDFLGRKEAIHIEIKPEPFSLSFKIHSSFLNLISYDILATASGQLSEPQSIDVQLTASFEQHILELIANLVTESLIQAANNTQRLEDAQAAVDKAKRDFNAALAGAEDDLARAERDWVNFSAGVRNNLDQAKAAVDAAEKAAQKAQEEYDKAFAKRDGDAWIRACEVDLQKKVDAVFKSAIDAVQEATARVDAIQADIDDTERRIDELTHNGAVVVSRNPNHPELGRVNEMFQDLSRSQAMAGVPDQMDRTGVSISKFGDISVPLVTRSLFSISLGPIGSINFDPVVSAGKGIGEKLMDAADATAQKALDAAELVKDTAIDAADHAKDAGEDAIRSAKELAEQAAREAQQAAQDIYDTAKDGWELSQLLVKLAALQASLAAAKSALEVAQLALDAAKRAGTNAVVDTAATALDAARTATDAAIAAAQLAVADASGGVLATALESAQDAMDVVQHGGAEALAGSTKADLAVQKAVLAAAQGVVDDLATSVQYAAFKAAEQALQAVHTGSLYIAFETAKQSLEAAKQGQKTAGKILEAIKGGGILDIKRVELSASMKEIVAAKKLFVARIFGRFMGSDFPPLTVDFNPRREGDLIVGLFRNFWGQLVRAFG</sequence>
<accession>A0AAN7CC36</accession>
<keyword evidence="3" id="KW-1185">Reference proteome</keyword>
<feature type="coiled-coil region" evidence="1">
    <location>
        <begin position="829"/>
        <end position="906"/>
    </location>
</feature>
<evidence type="ECO:0000256" key="1">
    <source>
        <dbReference type="SAM" id="Coils"/>
    </source>
</evidence>
<keyword evidence="1" id="KW-0175">Coiled coil</keyword>
<evidence type="ECO:0000313" key="3">
    <source>
        <dbReference type="Proteomes" id="UP001303760"/>
    </source>
</evidence>
<comment type="caution">
    <text evidence="2">The sequence shown here is derived from an EMBL/GenBank/DDBJ whole genome shotgun (WGS) entry which is preliminary data.</text>
</comment>
<feature type="coiled-coil region" evidence="1">
    <location>
        <begin position="1078"/>
        <end position="1150"/>
    </location>
</feature>
<dbReference type="EMBL" id="MU860089">
    <property type="protein sequence ID" value="KAK4238612.1"/>
    <property type="molecule type" value="Genomic_DNA"/>
</dbReference>
<dbReference type="Proteomes" id="UP001303760">
    <property type="component" value="Unassembled WGS sequence"/>
</dbReference>
<reference evidence="2" key="2">
    <citation type="submission" date="2023-05" db="EMBL/GenBank/DDBJ databases">
        <authorList>
            <consortium name="Lawrence Berkeley National Laboratory"/>
            <person name="Steindorff A."/>
            <person name="Hensen N."/>
            <person name="Bonometti L."/>
            <person name="Westerberg I."/>
            <person name="Brannstrom I.O."/>
            <person name="Guillou S."/>
            <person name="Cros-Aarteil S."/>
            <person name="Calhoun S."/>
            <person name="Haridas S."/>
            <person name="Kuo A."/>
            <person name="Mondo S."/>
            <person name="Pangilinan J."/>
            <person name="Riley R."/>
            <person name="Labutti K."/>
            <person name="Andreopoulos B."/>
            <person name="Lipzen A."/>
            <person name="Chen C."/>
            <person name="Yanf M."/>
            <person name="Daum C."/>
            <person name="Ng V."/>
            <person name="Clum A."/>
            <person name="Ohm R."/>
            <person name="Martin F."/>
            <person name="Silar P."/>
            <person name="Natvig D."/>
            <person name="Lalanne C."/>
            <person name="Gautier V."/>
            <person name="Ament-Velasquez S.L."/>
            <person name="Kruys A."/>
            <person name="Hutchinson M.I."/>
            <person name="Powell A.J."/>
            <person name="Barry K."/>
            <person name="Miller A.N."/>
            <person name="Grigoriev I.V."/>
            <person name="Debuchy R."/>
            <person name="Gladieux P."/>
            <person name="Thoren M.H."/>
            <person name="Johannesson H."/>
        </authorList>
    </citation>
    <scope>NUCLEOTIDE SEQUENCE</scope>
    <source>
        <strain evidence="2">CBS 532.94</strain>
    </source>
</reference>
<evidence type="ECO:0000313" key="2">
    <source>
        <dbReference type="EMBL" id="KAK4238612.1"/>
    </source>
</evidence>
<organism evidence="2 3">
    <name type="scientific">Achaetomium macrosporum</name>
    <dbReference type="NCBI Taxonomy" id="79813"/>
    <lineage>
        <taxon>Eukaryota</taxon>
        <taxon>Fungi</taxon>
        <taxon>Dikarya</taxon>
        <taxon>Ascomycota</taxon>
        <taxon>Pezizomycotina</taxon>
        <taxon>Sordariomycetes</taxon>
        <taxon>Sordariomycetidae</taxon>
        <taxon>Sordariales</taxon>
        <taxon>Chaetomiaceae</taxon>
        <taxon>Achaetomium</taxon>
    </lineage>
</organism>
<feature type="coiled-coil region" evidence="1">
    <location>
        <begin position="935"/>
        <end position="962"/>
    </location>
</feature>